<evidence type="ECO:0000256" key="2">
    <source>
        <dbReference type="ARBA" id="ARBA00004123"/>
    </source>
</evidence>
<keyword evidence="10" id="KW-1185">Reference proteome</keyword>
<evidence type="ECO:0000256" key="1">
    <source>
        <dbReference type="ARBA" id="ARBA00001954"/>
    </source>
</evidence>
<evidence type="ECO:0000256" key="7">
    <source>
        <dbReference type="SAM" id="MobiDB-lite"/>
    </source>
</evidence>
<dbReference type="InterPro" id="IPR009244">
    <property type="entry name" value="Mediatior_Med7"/>
</dbReference>
<accession>A0ABQ7SBD8</accession>
<organism evidence="9 10">
    <name type="scientific">Fragariocoptes setiger</name>
    <dbReference type="NCBI Taxonomy" id="1670756"/>
    <lineage>
        <taxon>Eukaryota</taxon>
        <taxon>Metazoa</taxon>
        <taxon>Ecdysozoa</taxon>
        <taxon>Arthropoda</taxon>
        <taxon>Chelicerata</taxon>
        <taxon>Arachnida</taxon>
        <taxon>Acari</taxon>
        <taxon>Acariformes</taxon>
        <taxon>Trombidiformes</taxon>
        <taxon>Prostigmata</taxon>
        <taxon>Eupodina</taxon>
        <taxon>Eriophyoidea</taxon>
        <taxon>Phytoptidae</taxon>
        <taxon>Fragariocoptes</taxon>
    </lineage>
</organism>
<evidence type="ECO:0000256" key="5">
    <source>
        <dbReference type="ARBA" id="ARBA00023163"/>
    </source>
</evidence>
<dbReference type="PANTHER" id="PTHR12463">
    <property type="entry name" value="OXYGENASE-RELATED"/>
    <property type="match status" value="1"/>
</dbReference>
<comment type="caution">
    <text evidence="9">The sequence shown here is derived from an EMBL/GenBank/DDBJ whole genome shotgun (WGS) entry which is preliminary data.</text>
</comment>
<sequence length="589" mass="66600">MDDMMSNTNQEIAASSPSASAAVAAAATPAAQSSNTNEPSTVLAFPPPPLQYIRKYTNENVKEGKVPPPPKPITDGQYHMFGQLISTNDAIIASLESHGTKRLYPRGDYDHKKELKKMNASILVNFLDLVDVLVRCPDTDKRSDKCNDLALLFINFHHLINELRPHQARETIRVWMSCQKKSRYETTQRLMRELDRALLSISDLTTNVEQKRSHLKEIINQALALARAKAQQETAAMSNGEQQQQLPQSGSAQVGGEMSSADNVVKSGEKFDELMCKLIDDLMGDEEDPLLDWDRTTKPAYHYCRFCGDKAWLSLDHNEHISASTNDAATNNSAAGANGNHNNTSNENNYSNSNNNNNNNANTTNGIDTKFVRVGGVHVATNIFDETYEAKLVAAIESFKPWTESVEGRLKQDFGPKVNFKRQRARLGDFRGFPAYAHHVFDLIRTKCSPLLDTFIPVELCNLDYNSERNSYIRPHYDDTWLWGDRLISVNLLSTAYMRLTKEFNEPPYEIVIEMPPRSALILSGEARNNWQHSIMPHDIRGRRIAMTWRELSAQFLENRVDSELKCFKDQLLEMSKKEIEPCHIRGHA</sequence>
<evidence type="ECO:0000313" key="10">
    <source>
        <dbReference type="Proteomes" id="UP000825002"/>
    </source>
</evidence>
<dbReference type="Pfam" id="PF05983">
    <property type="entry name" value="Med7"/>
    <property type="match status" value="1"/>
</dbReference>
<gene>
    <name evidence="9" type="primary">MED7</name>
    <name evidence="9" type="ORF">GZH46_00709</name>
</gene>
<dbReference type="Gene3D" id="2.60.120.590">
    <property type="entry name" value="Alpha-ketoglutarate-dependent dioxygenase AlkB-like"/>
    <property type="match status" value="1"/>
</dbReference>
<feature type="region of interest" description="Disordered" evidence="7">
    <location>
        <begin position="1"/>
        <end position="44"/>
    </location>
</feature>
<dbReference type="SUPFAM" id="SSF140718">
    <property type="entry name" value="Mediator hinge subcomplex-like"/>
    <property type="match status" value="1"/>
</dbReference>
<keyword evidence="5" id="KW-0804">Transcription</keyword>
<dbReference type="EMBL" id="JAIFTH010000084">
    <property type="protein sequence ID" value="KAG9510738.1"/>
    <property type="molecule type" value="Genomic_DNA"/>
</dbReference>
<evidence type="ECO:0000256" key="6">
    <source>
        <dbReference type="ARBA" id="ARBA00023242"/>
    </source>
</evidence>
<feature type="domain" description="Fe2OG dioxygenase" evidence="8">
    <location>
        <begin position="454"/>
        <end position="553"/>
    </location>
</feature>
<comment type="cofactor">
    <cofactor evidence="1">
        <name>Fe(2+)</name>
        <dbReference type="ChEBI" id="CHEBI:29033"/>
    </cofactor>
</comment>
<keyword evidence="6" id="KW-0539">Nucleus</keyword>
<feature type="compositionally biased region" description="Low complexity" evidence="7">
    <location>
        <begin position="242"/>
        <end position="252"/>
    </location>
</feature>
<dbReference type="InterPro" id="IPR044888">
    <property type="entry name" value="Mediatior_Med7_sf"/>
</dbReference>
<dbReference type="PROSITE" id="PS51471">
    <property type="entry name" value="FE2OG_OXY"/>
    <property type="match status" value="1"/>
</dbReference>
<evidence type="ECO:0000256" key="4">
    <source>
        <dbReference type="ARBA" id="ARBA00023015"/>
    </source>
</evidence>
<dbReference type="InterPro" id="IPR037151">
    <property type="entry name" value="AlkB-like_sf"/>
</dbReference>
<evidence type="ECO:0000259" key="8">
    <source>
        <dbReference type="PROSITE" id="PS51471"/>
    </source>
</evidence>
<evidence type="ECO:0000256" key="3">
    <source>
        <dbReference type="ARBA" id="ARBA00009994"/>
    </source>
</evidence>
<comment type="subcellular location">
    <subcellularLocation>
        <location evidence="2">Nucleus</location>
    </subcellularLocation>
</comment>
<feature type="region of interest" description="Disordered" evidence="7">
    <location>
        <begin position="234"/>
        <end position="261"/>
    </location>
</feature>
<protein>
    <submittedName>
        <fullName evidence="9">Mediator of RNA polymerase II transcription subunit 7</fullName>
    </submittedName>
</protein>
<feature type="compositionally biased region" description="Low complexity" evidence="7">
    <location>
        <begin position="13"/>
        <end position="34"/>
    </location>
</feature>
<feature type="compositionally biased region" description="Polar residues" evidence="7">
    <location>
        <begin position="1"/>
        <end position="12"/>
    </location>
</feature>
<dbReference type="InterPro" id="IPR005123">
    <property type="entry name" value="Oxoglu/Fe-dep_dioxygenase_dom"/>
</dbReference>
<dbReference type="Proteomes" id="UP000825002">
    <property type="component" value="Unassembled WGS sequence"/>
</dbReference>
<dbReference type="SUPFAM" id="SSF51197">
    <property type="entry name" value="Clavaminate synthase-like"/>
    <property type="match status" value="1"/>
</dbReference>
<feature type="non-terminal residue" evidence="9">
    <location>
        <position position="1"/>
    </location>
</feature>
<name>A0ABQ7SBD8_9ACAR</name>
<dbReference type="InterPro" id="IPR032857">
    <property type="entry name" value="ALKBH4"/>
</dbReference>
<feature type="region of interest" description="Disordered" evidence="7">
    <location>
        <begin position="328"/>
        <end position="364"/>
    </location>
</feature>
<comment type="similarity">
    <text evidence="3">Belongs to the Mediator complex subunit 7 family.</text>
</comment>
<dbReference type="InterPro" id="IPR037212">
    <property type="entry name" value="Med7/Med21-like"/>
</dbReference>
<proteinExistence type="inferred from homology"/>
<dbReference type="PANTHER" id="PTHR12463:SF0">
    <property type="entry name" value="ALPHA-KETOGLUTARATE-DEPENDENT DIOXYGENASE ALKB HOMOLOG 4"/>
    <property type="match status" value="1"/>
</dbReference>
<dbReference type="Gene3D" id="6.10.140.200">
    <property type="match status" value="1"/>
</dbReference>
<reference evidence="9 10" key="1">
    <citation type="submission" date="2020-10" db="EMBL/GenBank/DDBJ databases">
        <authorList>
            <person name="Klimov P.B."/>
            <person name="Dyachkov S.M."/>
            <person name="Chetverikov P.E."/>
        </authorList>
    </citation>
    <scope>NUCLEOTIDE SEQUENCE [LARGE SCALE GENOMIC DNA]</scope>
    <source>
        <strain evidence="9">BMOC 18-1129-001#AD2665</strain>
        <tissue evidence="9">Entire mites</tissue>
    </source>
</reference>
<evidence type="ECO:0000313" key="9">
    <source>
        <dbReference type="EMBL" id="KAG9510738.1"/>
    </source>
</evidence>
<keyword evidence="4" id="KW-0805">Transcription regulation</keyword>